<dbReference type="SUPFAM" id="SSF82771">
    <property type="entry name" value="GIY-YIG endonuclease"/>
    <property type="match status" value="1"/>
</dbReference>
<name>A0A328A9R3_9CAUL</name>
<gene>
    <name evidence="1" type="ORF">DJ018_15060</name>
</gene>
<reference evidence="2" key="1">
    <citation type="submission" date="2018-05" db="EMBL/GenBank/DDBJ databases">
        <authorList>
            <person name="Li X."/>
        </authorList>
    </citation>
    <scope>NUCLEOTIDE SEQUENCE [LARGE SCALE GENOMIC DNA]</scope>
    <source>
        <strain evidence="2">YIM 73061</strain>
    </source>
</reference>
<proteinExistence type="predicted"/>
<dbReference type="Gene3D" id="3.40.1440.10">
    <property type="entry name" value="GIY-YIG endonuclease"/>
    <property type="match status" value="1"/>
</dbReference>
<sequence>MDRQSRREAVRDYKERKIEPGVFAVRCAATGEAWVAASRNLAQQQNGIWFSLRLGSHMNRALQAAWNAHGAEAFRYEVLEAIEDEDLSDYSRNVLLKEREAHWLEAMGARRMF</sequence>
<evidence type="ECO:0000313" key="2">
    <source>
        <dbReference type="Proteomes" id="UP000249725"/>
    </source>
</evidence>
<dbReference type="EMBL" id="QFYR01000004">
    <property type="protein sequence ID" value="RAK51265.1"/>
    <property type="molecule type" value="Genomic_DNA"/>
</dbReference>
<dbReference type="AlphaFoldDB" id="A0A328A9R3"/>
<protein>
    <submittedName>
        <fullName evidence="1">GIY-YIG nuclease family protein</fullName>
    </submittedName>
</protein>
<accession>A0A328A9R3</accession>
<dbReference type="Proteomes" id="UP000249725">
    <property type="component" value="Unassembled WGS sequence"/>
</dbReference>
<dbReference type="OrthoDB" id="7270972at2"/>
<organism evidence="1 2">
    <name type="scientific">Phenylobacterium deserti</name>
    <dbReference type="NCBI Taxonomy" id="1914756"/>
    <lineage>
        <taxon>Bacteria</taxon>
        <taxon>Pseudomonadati</taxon>
        <taxon>Pseudomonadota</taxon>
        <taxon>Alphaproteobacteria</taxon>
        <taxon>Caulobacterales</taxon>
        <taxon>Caulobacteraceae</taxon>
        <taxon>Phenylobacterium</taxon>
    </lineage>
</organism>
<dbReference type="RefSeq" id="WP_111515800.1">
    <property type="nucleotide sequence ID" value="NZ_QFYR01000004.1"/>
</dbReference>
<dbReference type="CDD" id="cd10451">
    <property type="entry name" value="GIY-YIG_LuxR_like"/>
    <property type="match status" value="1"/>
</dbReference>
<evidence type="ECO:0000313" key="1">
    <source>
        <dbReference type="EMBL" id="RAK51265.1"/>
    </source>
</evidence>
<comment type="caution">
    <text evidence="1">The sequence shown here is derived from an EMBL/GenBank/DDBJ whole genome shotgun (WGS) entry which is preliminary data.</text>
</comment>
<keyword evidence="2" id="KW-1185">Reference proteome</keyword>
<dbReference type="InterPro" id="IPR035901">
    <property type="entry name" value="GIY-YIG_endonuc_sf"/>
</dbReference>